<accession>A0ABY5AQV5</accession>
<comment type="similarity">
    <text evidence="2">Belongs to the CobB/CobQ family. CobQ subfamily.</text>
</comment>
<dbReference type="CDD" id="cd01750">
    <property type="entry name" value="GATase1_CobQ"/>
    <property type="match status" value="1"/>
</dbReference>
<dbReference type="Gene3D" id="3.40.50.880">
    <property type="match status" value="1"/>
</dbReference>
<dbReference type="EMBL" id="CP098611">
    <property type="protein sequence ID" value="USR91195.1"/>
    <property type="molecule type" value="Genomic_DNA"/>
</dbReference>
<evidence type="ECO:0000256" key="2">
    <source>
        <dbReference type="HAMAP-Rule" id="MF_00028"/>
    </source>
</evidence>
<evidence type="ECO:0000313" key="4">
    <source>
        <dbReference type="EMBL" id="USR91195.1"/>
    </source>
</evidence>
<feature type="domain" description="CobB/CobQ-like glutamine amidotransferase" evidence="3">
    <location>
        <begin position="252"/>
        <end position="437"/>
    </location>
</feature>
<dbReference type="SUPFAM" id="SSF52540">
    <property type="entry name" value="P-loop containing nucleoside triphosphate hydrolases"/>
    <property type="match status" value="1"/>
</dbReference>
<proteinExistence type="inferred from homology"/>
<dbReference type="RefSeq" id="WP_252663226.1">
    <property type="nucleotide sequence ID" value="NZ_CP098611.1"/>
</dbReference>
<keyword evidence="5" id="KW-1185">Reference proteome</keyword>
<organism evidence="4 5">
    <name type="scientific">Phormidium yuhuli AB48</name>
    <dbReference type="NCBI Taxonomy" id="2940671"/>
    <lineage>
        <taxon>Bacteria</taxon>
        <taxon>Bacillati</taxon>
        <taxon>Cyanobacteriota</taxon>
        <taxon>Cyanophyceae</taxon>
        <taxon>Oscillatoriophycideae</taxon>
        <taxon>Oscillatoriales</taxon>
        <taxon>Oscillatoriaceae</taxon>
        <taxon>Phormidium</taxon>
        <taxon>Phormidium yuhuli</taxon>
    </lineage>
</organism>
<name>A0ABY5AQV5_9CYAN</name>
<dbReference type="PROSITE" id="PS51274">
    <property type="entry name" value="GATASE_COBBQ"/>
    <property type="match status" value="1"/>
</dbReference>
<dbReference type="InterPro" id="IPR004459">
    <property type="entry name" value="CobQ_synth"/>
</dbReference>
<evidence type="ECO:0000256" key="1">
    <source>
        <dbReference type="ARBA" id="ARBA00022962"/>
    </source>
</evidence>
<dbReference type="Pfam" id="PF07685">
    <property type="entry name" value="GATase_3"/>
    <property type="match status" value="1"/>
</dbReference>
<comment type="function">
    <text evidence="2">Catalyzes amidations at positions B, D, E, and G on adenosylcobyrinic A,C-diamide. NH(2) groups are provided by glutamine, and one molecule of ATP is hydrogenolyzed for each amidation.</text>
</comment>
<dbReference type="Gene3D" id="3.40.50.300">
    <property type="entry name" value="P-loop containing nucleotide triphosphate hydrolases"/>
    <property type="match status" value="1"/>
</dbReference>
<dbReference type="HAMAP" id="MF_00028">
    <property type="entry name" value="CobQ"/>
    <property type="match status" value="1"/>
</dbReference>
<feature type="active site" evidence="2">
    <location>
        <position position="430"/>
    </location>
</feature>
<reference evidence="4" key="1">
    <citation type="submission" date="2022-06" db="EMBL/GenBank/DDBJ databases">
        <title>Genome sequence of Phormidium yuhuli AB48 isolated from an industrial photobioreactor environment.</title>
        <authorList>
            <person name="Qiu Y."/>
            <person name="Noonan A.J.C."/>
            <person name="Dofher K."/>
            <person name="Koch M."/>
            <person name="Kieft B."/>
            <person name="Lin X."/>
            <person name="Ziels R.M."/>
            <person name="Hallam S.J."/>
        </authorList>
    </citation>
    <scope>NUCLEOTIDE SEQUENCE</scope>
    <source>
        <strain evidence="4">AB48</strain>
    </source>
</reference>
<dbReference type="InterPro" id="IPR033949">
    <property type="entry name" value="CobQ_GATase1"/>
</dbReference>
<dbReference type="InterPro" id="IPR029062">
    <property type="entry name" value="Class_I_gatase-like"/>
</dbReference>
<dbReference type="Pfam" id="PF13500">
    <property type="entry name" value="AAA_26"/>
    <property type="match status" value="1"/>
</dbReference>
<dbReference type="Proteomes" id="UP001056708">
    <property type="component" value="Chromosome"/>
</dbReference>
<dbReference type="PANTHER" id="PTHR21343">
    <property type="entry name" value="DETHIOBIOTIN SYNTHETASE"/>
    <property type="match status" value="1"/>
</dbReference>
<keyword evidence="1 2" id="KW-0315">Glutamine amidotransferase</keyword>
<dbReference type="SUPFAM" id="SSF52317">
    <property type="entry name" value="Class I glutamine amidotransferase-like"/>
    <property type="match status" value="1"/>
</dbReference>
<dbReference type="InterPro" id="IPR027417">
    <property type="entry name" value="P-loop_NTPase"/>
</dbReference>
<protein>
    <recommendedName>
        <fullName evidence="2">Cobyric acid synthase</fullName>
    </recommendedName>
</protein>
<evidence type="ECO:0000313" key="5">
    <source>
        <dbReference type="Proteomes" id="UP001056708"/>
    </source>
</evidence>
<dbReference type="InterPro" id="IPR011698">
    <property type="entry name" value="GATase_3"/>
</dbReference>
<dbReference type="PANTHER" id="PTHR21343:SF1">
    <property type="entry name" value="COBYRIC ACID SYNTHASE"/>
    <property type="match status" value="1"/>
</dbReference>
<keyword evidence="2" id="KW-0169">Cobalamin biosynthesis</keyword>
<comment type="pathway">
    <text evidence="2">Cofactor biosynthesis; adenosylcobalamin biosynthesis.</text>
</comment>
<gene>
    <name evidence="2 4" type="primary">cobQ</name>
    <name evidence="4" type="ORF">NEA10_00160</name>
</gene>
<dbReference type="NCBIfam" id="TIGR00313">
    <property type="entry name" value="cobQ"/>
    <property type="match status" value="1"/>
</dbReference>
<dbReference type="NCBIfam" id="NF001989">
    <property type="entry name" value="PRK00784.1"/>
    <property type="match status" value="1"/>
</dbReference>
<comment type="caution">
    <text evidence="2">Lacks conserved residue(s) required for the propagation of feature annotation.</text>
</comment>
<evidence type="ECO:0000259" key="3">
    <source>
        <dbReference type="Pfam" id="PF07685"/>
    </source>
</evidence>
<sequence length="488" mass="53393">MKALTVLGTTSEAGKSIITTALCRLLSRQGVRISPFKGASVSLQSYLTEIGGEMSYAQALQAWAAGIAPAVEMNPLLLRPKGDSAYQIIVKGVIMETLSMNEFHHWAEREGWEIVRQCLEQLGGEFDLLICEGAGSAAEVHLRTSDLANMRVARYLNSPTLLLVDSERGGALAHVVGTLELLEPIERALVRGIVINKWRGPQAIRQGAVSWLEDRTGIPVLGVIPWDAIACSHQGTLNLLKRHGKPTAPEVTVAVIRLPHLTGFSDFDPLDAEPTVRVKYVSLKQSLGYPDAVIVPGSRTTLADLEALRESGMAQEILDYQAAGGTVLGIAGGFQMLGEFVADPEGVEGMEGRISGLSLLPMTTVITQQKVARQRSVTSTYPHMGLHVTGYELHRGRSKLAETDAFQPLFEDAKLGVVDSYQSVWGTYLHGIFDSGPWRRTWLNRLRQQRGLKALPTGIPNYREQRDTLLENLTDFVEQTLDISPLLQ</sequence>